<protein>
    <submittedName>
        <fullName evidence="1">Uncharacterized protein</fullName>
    </submittedName>
</protein>
<name>X0YHF9_9ZZZZ</name>
<evidence type="ECO:0000313" key="1">
    <source>
        <dbReference type="EMBL" id="GAG46632.1"/>
    </source>
</evidence>
<dbReference type="SUPFAM" id="SSF49899">
    <property type="entry name" value="Concanavalin A-like lectins/glucanases"/>
    <property type="match status" value="1"/>
</dbReference>
<feature type="non-terminal residue" evidence="1">
    <location>
        <position position="1"/>
    </location>
</feature>
<dbReference type="Pfam" id="PF13385">
    <property type="entry name" value="Laminin_G_3"/>
    <property type="match status" value="1"/>
</dbReference>
<organism evidence="1">
    <name type="scientific">marine sediment metagenome</name>
    <dbReference type="NCBI Taxonomy" id="412755"/>
    <lineage>
        <taxon>unclassified sequences</taxon>
        <taxon>metagenomes</taxon>
        <taxon>ecological metagenomes</taxon>
    </lineage>
</organism>
<accession>X0YHF9</accession>
<dbReference type="Gene3D" id="2.60.120.200">
    <property type="match status" value="1"/>
</dbReference>
<dbReference type="EMBL" id="BARS01051566">
    <property type="protein sequence ID" value="GAG46632.1"/>
    <property type="molecule type" value="Genomic_DNA"/>
</dbReference>
<feature type="non-terminal residue" evidence="1">
    <location>
        <position position="235"/>
    </location>
</feature>
<proteinExistence type="predicted"/>
<sequence>YLAGNDNIWGVEFFTDRIHDGANDALIVSRTFNTGQWYVFRFVVTDDDDVAIYEDGIHVITANDIGVDWDNNESYLALRSSNYSASPATTEAHFDWVRASTETSGFGATRTDGRIDGSLDFDGTDDNVNIPHHASIDFADESFSYSMWIKGDIADNTTEYGNRILSKGTSSGYGKRYELYVDAYSGGDDIEFVIDDDLADTKTGRVASDYLDTTWHYITYTRNVATNDIEIYLDG</sequence>
<dbReference type="AlphaFoldDB" id="X0YHF9"/>
<dbReference type="InterPro" id="IPR013320">
    <property type="entry name" value="ConA-like_dom_sf"/>
</dbReference>
<reference evidence="1" key="1">
    <citation type="journal article" date="2014" name="Front. Microbiol.">
        <title>High frequency of phylogenetically diverse reductive dehalogenase-homologous genes in deep subseafloor sedimentary metagenomes.</title>
        <authorList>
            <person name="Kawai M."/>
            <person name="Futagami T."/>
            <person name="Toyoda A."/>
            <person name="Takaki Y."/>
            <person name="Nishi S."/>
            <person name="Hori S."/>
            <person name="Arai W."/>
            <person name="Tsubouchi T."/>
            <person name="Morono Y."/>
            <person name="Uchiyama I."/>
            <person name="Ito T."/>
            <person name="Fujiyama A."/>
            <person name="Inagaki F."/>
            <person name="Takami H."/>
        </authorList>
    </citation>
    <scope>NUCLEOTIDE SEQUENCE</scope>
    <source>
        <strain evidence="1">Expedition CK06-06</strain>
    </source>
</reference>
<comment type="caution">
    <text evidence="1">The sequence shown here is derived from an EMBL/GenBank/DDBJ whole genome shotgun (WGS) entry which is preliminary data.</text>
</comment>
<gene>
    <name evidence="1" type="ORF">S01H1_76784</name>
</gene>